<evidence type="ECO:0000313" key="2">
    <source>
        <dbReference type="Proteomes" id="UP000581688"/>
    </source>
</evidence>
<protein>
    <submittedName>
        <fullName evidence="1">Arginine utilization protein RocB</fullName>
    </submittedName>
</protein>
<evidence type="ECO:0000313" key="1">
    <source>
        <dbReference type="EMBL" id="MBB6455343.1"/>
    </source>
</evidence>
<dbReference type="RefSeq" id="WP_174497902.1">
    <property type="nucleotide sequence ID" value="NZ_CADDWK010000022.1"/>
</dbReference>
<dbReference type="Gene3D" id="3.40.630.10">
    <property type="entry name" value="Zn peptidases"/>
    <property type="match status" value="1"/>
</dbReference>
<name>A0A841QAN3_9BACI</name>
<dbReference type="Pfam" id="PF01546">
    <property type="entry name" value="Peptidase_M20"/>
    <property type="match status" value="1"/>
</dbReference>
<reference evidence="1 2" key="1">
    <citation type="submission" date="2020-08" db="EMBL/GenBank/DDBJ databases">
        <title>Genomic Encyclopedia of Type Strains, Phase IV (KMG-IV): sequencing the most valuable type-strain genomes for metagenomic binning, comparative biology and taxonomic classification.</title>
        <authorList>
            <person name="Goeker M."/>
        </authorList>
    </citation>
    <scope>NUCLEOTIDE SEQUENCE [LARGE SCALE GENOMIC DNA]</scope>
    <source>
        <strain evidence="1 2">DSM 19612</strain>
    </source>
</reference>
<dbReference type="PANTHER" id="PTHR43808">
    <property type="entry name" value="ACETYLORNITHINE DEACETYLASE"/>
    <property type="match status" value="1"/>
</dbReference>
<dbReference type="SUPFAM" id="SSF53187">
    <property type="entry name" value="Zn-dependent exopeptidases"/>
    <property type="match status" value="1"/>
</dbReference>
<accession>A0A841QAN3</accession>
<gene>
    <name evidence="1" type="ORF">HNQ94_003843</name>
</gene>
<organism evidence="1 2">
    <name type="scientific">Salirhabdus euzebyi</name>
    <dbReference type="NCBI Taxonomy" id="394506"/>
    <lineage>
        <taxon>Bacteria</taxon>
        <taxon>Bacillati</taxon>
        <taxon>Bacillota</taxon>
        <taxon>Bacilli</taxon>
        <taxon>Bacillales</taxon>
        <taxon>Bacillaceae</taxon>
        <taxon>Salirhabdus</taxon>
    </lineage>
</organism>
<dbReference type="PIRSF" id="PIRSF010386">
    <property type="entry name" value="RocB"/>
    <property type="match status" value="1"/>
</dbReference>
<dbReference type="EMBL" id="JACHGH010000019">
    <property type="protein sequence ID" value="MBB6455343.1"/>
    <property type="molecule type" value="Genomic_DNA"/>
</dbReference>
<sequence>MQEWKTREQLENLLCTLSEYPSITGSDDEIAIVQYLYHLLSERDYFIKNEEHLNLHPLDDGRQLLTALVKKDETVSDTIVLLAHIDVVDVEDYGSFINLAFHPRELTKEFHKNPDILPLDARNDLLTGNWLFGRGTMDMKAGLTVHLSLLEKAMNGNFPGNIMLVVVPDEEVNSAGMLASLPVLQEWKQKYELNYVTCLNGEPMFSRYPGDENFYMYMGSIGKVLPGFYCYGKESHVGEPFAGVNANVMTSYINQELELHESFVEKVGEEVTPPPVSLMSRDLKEEYSVQTPIAGISMYNILYMRQSLGDITEKLLDSCYRAKQKIEAHYKTKAKNFSEKAGISYESNVHVNILLYEDLFKEAIKRFGEQEVLRRQNLLINNRDHGDRDFSTLLVQDLAYLCKDLAPMIVLFYSPPFYPSVSSKENTLIQDVTKEIQREIEKSYDMKLEAVEFFPGLSDLSYIGSPAADMQTTLLEQNMPIHNKGYTLNTEAMNEVSMPVLNIGPLGKDPHQWTERLELTYTFEKLPVILEKTIHHIFSMKK</sequence>
<dbReference type="GO" id="GO:0016787">
    <property type="term" value="F:hydrolase activity"/>
    <property type="evidence" value="ECO:0007669"/>
    <property type="project" value="InterPro"/>
</dbReference>
<dbReference type="AlphaFoldDB" id="A0A841QAN3"/>
<dbReference type="InterPro" id="IPR002933">
    <property type="entry name" value="Peptidase_M20"/>
</dbReference>
<proteinExistence type="predicted"/>
<dbReference type="PANTHER" id="PTHR43808:SF27">
    <property type="entry name" value="PROTEIN ROCB"/>
    <property type="match status" value="1"/>
</dbReference>
<keyword evidence="2" id="KW-1185">Reference proteome</keyword>
<comment type="caution">
    <text evidence="1">The sequence shown here is derived from an EMBL/GenBank/DDBJ whole genome shotgun (WGS) entry which is preliminary data.</text>
</comment>
<dbReference type="Proteomes" id="UP000581688">
    <property type="component" value="Unassembled WGS sequence"/>
</dbReference>
<dbReference type="InterPro" id="IPR050072">
    <property type="entry name" value="Peptidase_M20A"/>
</dbReference>
<dbReference type="InterPro" id="IPR012166">
    <property type="entry name" value="Uncharacterised_RocB"/>
</dbReference>